<dbReference type="Proteomes" id="UP000251241">
    <property type="component" value="Unassembled WGS sequence"/>
</dbReference>
<protein>
    <submittedName>
        <fullName evidence="1">Uncharacterized protein</fullName>
    </submittedName>
</protein>
<evidence type="ECO:0000313" key="1">
    <source>
        <dbReference type="EMBL" id="SPZ87359.1"/>
    </source>
</evidence>
<dbReference type="AlphaFoldDB" id="A0A2X2KZL9"/>
<name>A0A2X2KZL9_SPHMU</name>
<gene>
    <name evidence="1" type="ORF">NCTC11343_02863</name>
</gene>
<evidence type="ECO:0000313" key="2">
    <source>
        <dbReference type="Proteomes" id="UP000251241"/>
    </source>
</evidence>
<accession>A0A2X2KZL9</accession>
<dbReference type="RefSeq" id="WP_218565382.1">
    <property type="nucleotide sequence ID" value="NZ_UAUU01000009.1"/>
</dbReference>
<organism evidence="1 2">
    <name type="scientific">Sphingobacterium multivorum</name>
    <dbReference type="NCBI Taxonomy" id="28454"/>
    <lineage>
        <taxon>Bacteria</taxon>
        <taxon>Pseudomonadati</taxon>
        <taxon>Bacteroidota</taxon>
        <taxon>Sphingobacteriia</taxon>
        <taxon>Sphingobacteriales</taxon>
        <taxon>Sphingobacteriaceae</taxon>
        <taxon>Sphingobacterium</taxon>
    </lineage>
</organism>
<dbReference type="EMBL" id="UAUU01000009">
    <property type="protein sequence ID" value="SPZ87359.1"/>
    <property type="molecule type" value="Genomic_DNA"/>
</dbReference>
<sequence>MLFDGSRIAGVDITDPTLIPKPNFAGYRQDPDTAPGRELLDNPKIEKLVTINTNSKDVKVPTVYKANISINHFSHLRYASV</sequence>
<proteinExistence type="predicted"/>
<reference evidence="1 2" key="1">
    <citation type="submission" date="2018-06" db="EMBL/GenBank/DDBJ databases">
        <authorList>
            <consortium name="Pathogen Informatics"/>
            <person name="Doyle S."/>
        </authorList>
    </citation>
    <scope>NUCLEOTIDE SEQUENCE [LARGE SCALE GENOMIC DNA]</scope>
    <source>
        <strain evidence="1 2">NCTC11343</strain>
    </source>
</reference>